<feature type="domain" description="FAD-binding FR-type" evidence="1">
    <location>
        <begin position="9"/>
        <end position="157"/>
    </location>
</feature>
<dbReference type="Gene3D" id="3.40.50.80">
    <property type="entry name" value="Nucleotide-binding domain of ferredoxin-NADP reductase (FNR) module"/>
    <property type="match status" value="1"/>
</dbReference>
<dbReference type="Proteomes" id="UP001165586">
    <property type="component" value="Unassembled WGS sequence"/>
</dbReference>
<sequence length="274" mass="29293">MKQVRPQNAHVILAEVARTERVSPNVVRVTFGGEALRQFEPMGLDQWFRLFLPRAGQDVLRLPTRSSALWYAQFLRMPKQQRPYVRNYTVRAYRAAGTPAGGGVLAHPELDVDFVVHEPASGPASDWAVSARPGATAGILDQGVTYVADPAVDWHLIVADETGLPAAAGVLAALPRQARGHAFLELPDAADAQPLDAPPGLAVHWLPRTDHRTPGVLALETVAGGPLEPGRGYAHLVGESALVTGLRRHLVAAGMGKGDITFVGYWRSGHAAAG</sequence>
<dbReference type="InterPro" id="IPR007037">
    <property type="entry name" value="SIP_rossman_dom"/>
</dbReference>
<evidence type="ECO:0000259" key="1">
    <source>
        <dbReference type="PROSITE" id="PS51384"/>
    </source>
</evidence>
<dbReference type="RefSeq" id="WP_259539461.1">
    <property type="nucleotide sequence ID" value="NZ_JANLCJ010000004.1"/>
</dbReference>
<dbReference type="Pfam" id="PF04954">
    <property type="entry name" value="SIP"/>
    <property type="match status" value="1"/>
</dbReference>
<dbReference type="CDD" id="cd06193">
    <property type="entry name" value="siderophore_interacting"/>
    <property type="match status" value="1"/>
</dbReference>
<dbReference type="PROSITE" id="PS51384">
    <property type="entry name" value="FAD_FR"/>
    <property type="match status" value="1"/>
</dbReference>
<dbReference type="SUPFAM" id="SSF63380">
    <property type="entry name" value="Riboflavin synthase domain-like"/>
    <property type="match status" value="1"/>
</dbReference>
<reference evidence="2" key="1">
    <citation type="submission" date="2022-08" db="EMBL/GenBank/DDBJ databases">
        <authorList>
            <person name="Deng Y."/>
            <person name="Han X.-F."/>
            <person name="Zhang Y.-Q."/>
        </authorList>
    </citation>
    <scope>NUCLEOTIDE SEQUENCE</scope>
    <source>
        <strain evidence="2">CPCC 203386</strain>
    </source>
</reference>
<organism evidence="2 3">
    <name type="scientific">Herbiconiux daphne</name>
    <dbReference type="NCBI Taxonomy" id="2970914"/>
    <lineage>
        <taxon>Bacteria</taxon>
        <taxon>Bacillati</taxon>
        <taxon>Actinomycetota</taxon>
        <taxon>Actinomycetes</taxon>
        <taxon>Micrococcales</taxon>
        <taxon>Microbacteriaceae</taxon>
        <taxon>Herbiconiux</taxon>
    </lineage>
</organism>
<dbReference type="EMBL" id="JANLCJ010000004">
    <property type="protein sequence ID" value="MCS5734599.1"/>
    <property type="molecule type" value="Genomic_DNA"/>
</dbReference>
<dbReference type="Pfam" id="PF08021">
    <property type="entry name" value="FAD_binding_9"/>
    <property type="match status" value="1"/>
</dbReference>
<dbReference type="InterPro" id="IPR013113">
    <property type="entry name" value="SIP_FAD-bd"/>
</dbReference>
<evidence type="ECO:0000313" key="3">
    <source>
        <dbReference type="Proteomes" id="UP001165586"/>
    </source>
</evidence>
<evidence type="ECO:0000313" key="2">
    <source>
        <dbReference type="EMBL" id="MCS5734599.1"/>
    </source>
</evidence>
<dbReference type="InterPro" id="IPR039261">
    <property type="entry name" value="FNR_nucleotide-bd"/>
</dbReference>
<dbReference type="PANTHER" id="PTHR30157:SF0">
    <property type="entry name" value="NADPH-DEPENDENT FERRIC-CHELATE REDUCTASE"/>
    <property type="match status" value="1"/>
</dbReference>
<protein>
    <submittedName>
        <fullName evidence="2">Siderophore-interacting protein</fullName>
    </submittedName>
</protein>
<gene>
    <name evidence="2" type="ORF">N1032_12710</name>
</gene>
<keyword evidence="3" id="KW-1185">Reference proteome</keyword>
<dbReference type="InterPro" id="IPR039374">
    <property type="entry name" value="SIP_fam"/>
</dbReference>
<dbReference type="InterPro" id="IPR017938">
    <property type="entry name" value="Riboflavin_synthase-like_b-brl"/>
</dbReference>
<dbReference type="PANTHER" id="PTHR30157">
    <property type="entry name" value="FERRIC REDUCTASE, NADPH-DEPENDENT"/>
    <property type="match status" value="1"/>
</dbReference>
<dbReference type="Gene3D" id="2.40.30.10">
    <property type="entry name" value="Translation factors"/>
    <property type="match status" value="1"/>
</dbReference>
<name>A0ABT2H3V7_9MICO</name>
<comment type="caution">
    <text evidence="2">The sequence shown here is derived from an EMBL/GenBank/DDBJ whole genome shotgun (WGS) entry which is preliminary data.</text>
</comment>
<accession>A0ABT2H3V7</accession>
<proteinExistence type="predicted"/>
<dbReference type="InterPro" id="IPR017927">
    <property type="entry name" value="FAD-bd_FR_type"/>
</dbReference>